<protein>
    <recommendedName>
        <fullName evidence="1">non-specific serine/threonine protein kinase</fullName>
        <ecNumber evidence="1">2.7.11.1</ecNumber>
    </recommendedName>
</protein>
<evidence type="ECO:0000259" key="10">
    <source>
        <dbReference type="PROSITE" id="PS50011"/>
    </source>
</evidence>
<keyword evidence="2" id="KW-0723">Serine/threonine-protein kinase</keyword>
<organism evidence="11 12">
    <name type="scientific">Aspergillus brasiliensis (strain CBS 101740 / IMI 381727 / IBT 21946)</name>
    <dbReference type="NCBI Taxonomy" id="767769"/>
    <lineage>
        <taxon>Eukaryota</taxon>
        <taxon>Fungi</taxon>
        <taxon>Dikarya</taxon>
        <taxon>Ascomycota</taxon>
        <taxon>Pezizomycotina</taxon>
        <taxon>Eurotiomycetes</taxon>
        <taxon>Eurotiomycetidae</taxon>
        <taxon>Eurotiales</taxon>
        <taxon>Aspergillaceae</taxon>
        <taxon>Aspergillus</taxon>
        <taxon>Aspergillus subgen. Circumdati</taxon>
    </lineage>
</organism>
<gene>
    <name evidence="11" type="ORF">ASPBRDRAFT_137337</name>
</gene>
<evidence type="ECO:0000256" key="8">
    <source>
        <dbReference type="ARBA" id="ARBA00048679"/>
    </source>
</evidence>
<evidence type="ECO:0000256" key="7">
    <source>
        <dbReference type="ARBA" id="ARBA00047899"/>
    </source>
</evidence>
<dbReference type="EMBL" id="KV878697">
    <property type="protein sequence ID" value="OJJ66741.1"/>
    <property type="molecule type" value="Genomic_DNA"/>
</dbReference>
<accession>A0A1L9U4Z0</accession>
<dbReference type="GO" id="GO:0005524">
    <property type="term" value="F:ATP binding"/>
    <property type="evidence" value="ECO:0007669"/>
    <property type="project" value="UniProtKB-KW"/>
</dbReference>
<evidence type="ECO:0000256" key="4">
    <source>
        <dbReference type="ARBA" id="ARBA00022741"/>
    </source>
</evidence>
<dbReference type="GO" id="GO:0005829">
    <property type="term" value="C:cytosol"/>
    <property type="evidence" value="ECO:0007669"/>
    <property type="project" value="TreeGrafter"/>
</dbReference>
<dbReference type="PROSITE" id="PS50011">
    <property type="entry name" value="PROTEIN_KINASE_DOM"/>
    <property type="match status" value="1"/>
</dbReference>
<feature type="compositionally biased region" description="Low complexity" evidence="9">
    <location>
        <begin position="135"/>
        <end position="148"/>
    </location>
</feature>
<keyword evidence="4" id="KW-0547">Nucleotide-binding</keyword>
<feature type="region of interest" description="Disordered" evidence="9">
    <location>
        <begin position="68"/>
        <end position="91"/>
    </location>
</feature>
<evidence type="ECO:0000256" key="1">
    <source>
        <dbReference type="ARBA" id="ARBA00012513"/>
    </source>
</evidence>
<dbReference type="Gene3D" id="1.10.510.10">
    <property type="entry name" value="Transferase(Phosphotransferase) domain 1"/>
    <property type="match status" value="1"/>
</dbReference>
<feature type="region of interest" description="Disordered" evidence="9">
    <location>
        <begin position="119"/>
        <end position="148"/>
    </location>
</feature>
<evidence type="ECO:0000256" key="5">
    <source>
        <dbReference type="ARBA" id="ARBA00022777"/>
    </source>
</evidence>
<evidence type="ECO:0000256" key="3">
    <source>
        <dbReference type="ARBA" id="ARBA00022679"/>
    </source>
</evidence>
<evidence type="ECO:0000256" key="9">
    <source>
        <dbReference type="SAM" id="MobiDB-lite"/>
    </source>
</evidence>
<dbReference type="SMART" id="SM00220">
    <property type="entry name" value="S_TKc"/>
    <property type="match status" value="1"/>
</dbReference>
<evidence type="ECO:0000256" key="6">
    <source>
        <dbReference type="ARBA" id="ARBA00022840"/>
    </source>
</evidence>
<dbReference type="STRING" id="767769.A0A1L9U4Z0"/>
<dbReference type="Proteomes" id="UP000184499">
    <property type="component" value="Unassembled WGS sequence"/>
</dbReference>
<dbReference type="InterPro" id="IPR000719">
    <property type="entry name" value="Prot_kinase_dom"/>
</dbReference>
<keyword evidence="12" id="KW-1185">Reference proteome</keyword>
<dbReference type="OrthoDB" id="4062651at2759"/>
<keyword evidence="3" id="KW-0808">Transferase</keyword>
<name>A0A1L9U4Z0_ASPBC</name>
<sequence>MPSTIAIAKNSMCFKLPFSEFSLSSLAFPSWHTHTHTPTTNTTAAASTTSSLLLSEADTDTDKTLISEESPLLPPHHHHHRPSQQSQQEPTLKDKYGTCTTILHYGTSSSVRLYTTTTTAPKKEKRKREHHVVKTLRPTPSSSSTKTTLKSTLESLLSSTLSHPHLLRTIDILPNSRGETCLVSVYCELGDLGMYISSKSWGNDMINGGEREKRDDADKIFYQIMSAVEFLHEMGIVHGGLCVENVFLSCYPNGVCVYPLVRGLSMGIQKFEKLEEDTRRGRCASRRNPYLAPEVLSFSPTFHSSSIYRRHGYGKSSRGVGDGPRAVDIWAAGIIYLVLRLGRIIWRSASEDEDGRYAEYLMGRKRREGYGVIEGLGEAQCRNVVYAMLNPDANRRIKASEVMRSEWMYNLDIHQ</sequence>
<dbReference type="GeneID" id="93571370"/>
<dbReference type="OMA" id="KGCCFKQ"/>
<keyword evidence="5" id="KW-0418">Kinase</keyword>
<dbReference type="PANTHER" id="PTHR24343">
    <property type="entry name" value="SERINE/THREONINE KINASE"/>
    <property type="match status" value="1"/>
</dbReference>
<comment type="catalytic activity">
    <reaction evidence="7">
        <text>L-threonyl-[protein] + ATP = O-phospho-L-threonyl-[protein] + ADP + H(+)</text>
        <dbReference type="Rhea" id="RHEA:46608"/>
        <dbReference type="Rhea" id="RHEA-COMP:11060"/>
        <dbReference type="Rhea" id="RHEA-COMP:11605"/>
        <dbReference type="ChEBI" id="CHEBI:15378"/>
        <dbReference type="ChEBI" id="CHEBI:30013"/>
        <dbReference type="ChEBI" id="CHEBI:30616"/>
        <dbReference type="ChEBI" id="CHEBI:61977"/>
        <dbReference type="ChEBI" id="CHEBI:456216"/>
        <dbReference type="EC" id="2.7.11.1"/>
    </reaction>
</comment>
<dbReference type="GO" id="GO:0030003">
    <property type="term" value="P:intracellular monoatomic cation homeostasis"/>
    <property type="evidence" value="ECO:0007669"/>
    <property type="project" value="TreeGrafter"/>
</dbReference>
<dbReference type="VEuPathDB" id="FungiDB:ASPBRDRAFT_137337"/>
<evidence type="ECO:0000313" key="11">
    <source>
        <dbReference type="EMBL" id="OJJ66741.1"/>
    </source>
</evidence>
<dbReference type="Pfam" id="PF00069">
    <property type="entry name" value="Pkinase"/>
    <property type="match status" value="1"/>
</dbReference>
<dbReference type="PANTHER" id="PTHR24343:SF558">
    <property type="entry name" value="PROTEIN KINASE DOMAIN-CONTAINING PROTEIN"/>
    <property type="match status" value="1"/>
</dbReference>
<feature type="compositionally biased region" description="Basic residues" evidence="9">
    <location>
        <begin position="123"/>
        <end position="134"/>
    </location>
</feature>
<dbReference type="AlphaFoldDB" id="A0A1L9U4Z0"/>
<dbReference type="EC" id="2.7.11.1" evidence="1"/>
<dbReference type="InterPro" id="IPR011009">
    <property type="entry name" value="Kinase-like_dom_sf"/>
</dbReference>
<dbReference type="GO" id="GO:0004674">
    <property type="term" value="F:protein serine/threonine kinase activity"/>
    <property type="evidence" value="ECO:0007669"/>
    <property type="project" value="UniProtKB-KW"/>
</dbReference>
<reference evidence="12" key="1">
    <citation type="journal article" date="2017" name="Genome Biol.">
        <title>Comparative genomics reveals high biological diversity and specific adaptations in the industrially and medically important fungal genus Aspergillus.</title>
        <authorList>
            <person name="de Vries R.P."/>
            <person name="Riley R."/>
            <person name="Wiebenga A."/>
            <person name="Aguilar-Osorio G."/>
            <person name="Amillis S."/>
            <person name="Uchima C.A."/>
            <person name="Anderluh G."/>
            <person name="Asadollahi M."/>
            <person name="Askin M."/>
            <person name="Barry K."/>
            <person name="Battaglia E."/>
            <person name="Bayram O."/>
            <person name="Benocci T."/>
            <person name="Braus-Stromeyer S.A."/>
            <person name="Caldana C."/>
            <person name="Canovas D."/>
            <person name="Cerqueira G.C."/>
            <person name="Chen F."/>
            <person name="Chen W."/>
            <person name="Choi C."/>
            <person name="Clum A."/>
            <person name="Dos Santos R.A."/>
            <person name="Damasio A.R."/>
            <person name="Diallinas G."/>
            <person name="Emri T."/>
            <person name="Fekete E."/>
            <person name="Flipphi M."/>
            <person name="Freyberg S."/>
            <person name="Gallo A."/>
            <person name="Gournas C."/>
            <person name="Habgood R."/>
            <person name="Hainaut M."/>
            <person name="Harispe M.L."/>
            <person name="Henrissat B."/>
            <person name="Hilden K.S."/>
            <person name="Hope R."/>
            <person name="Hossain A."/>
            <person name="Karabika E."/>
            <person name="Karaffa L."/>
            <person name="Karanyi Z."/>
            <person name="Krasevec N."/>
            <person name="Kuo A."/>
            <person name="Kusch H."/>
            <person name="LaButti K."/>
            <person name="Lagendijk E.L."/>
            <person name="Lapidus A."/>
            <person name="Levasseur A."/>
            <person name="Lindquist E."/>
            <person name="Lipzen A."/>
            <person name="Logrieco A.F."/>
            <person name="MacCabe A."/>
            <person name="Maekelae M.R."/>
            <person name="Malavazi I."/>
            <person name="Melin P."/>
            <person name="Meyer V."/>
            <person name="Mielnichuk N."/>
            <person name="Miskei M."/>
            <person name="Molnar A.P."/>
            <person name="Mule G."/>
            <person name="Ngan C.Y."/>
            <person name="Orejas M."/>
            <person name="Orosz E."/>
            <person name="Ouedraogo J.P."/>
            <person name="Overkamp K.M."/>
            <person name="Park H.-S."/>
            <person name="Perrone G."/>
            <person name="Piumi F."/>
            <person name="Punt P.J."/>
            <person name="Ram A.F."/>
            <person name="Ramon A."/>
            <person name="Rauscher S."/>
            <person name="Record E."/>
            <person name="Riano-Pachon D.M."/>
            <person name="Robert V."/>
            <person name="Roehrig J."/>
            <person name="Ruller R."/>
            <person name="Salamov A."/>
            <person name="Salih N.S."/>
            <person name="Samson R.A."/>
            <person name="Sandor E."/>
            <person name="Sanguinetti M."/>
            <person name="Schuetze T."/>
            <person name="Sepcic K."/>
            <person name="Shelest E."/>
            <person name="Sherlock G."/>
            <person name="Sophianopoulou V."/>
            <person name="Squina F.M."/>
            <person name="Sun H."/>
            <person name="Susca A."/>
            <person name="Todd R.B."/>
            <person name="Tsang A."/>
            <person name="Unkles S.E."/>
            <person name="van de Wiele N."/>
            <person name="van Rossen-Uffink D."/>
            <person name="Oliveira J.V."/>
            <person name="Vesth T.C."/>
            <person name="Visser J."/>
            <person name="Yu J.-H."/>
            <person name="Zhou M."/>
            <person name="Andersen M.R."/>
            <person name="Archer D.B."/>
            <person name="Baker S.E."/>
            <person name="Benoit I."/>
            <person name="Brakhage A.A."/>
            <person name="Braus G.H."/>
            <person name="Fischer R."/>
            <person name="Frisvad J.C."/>
            <person name="Goldman G.H."/>
            <person name="Houbraken J."/>
            <person name="Oakley B."/>
            <person name="Pocsi I."/>
            <person name="Scazzocchio C."/>
            <person name="Seiboth B."/>
            <person name="vanKuyk P.A."/>
            <person name="Wortman J."/>
            <person name="Dyer P.S."/>
            <person name="Grigoriev I.V."/>
        </authorList>
    </citation>
    <scope>NUCLEOTIDE SEQUENCE [LARGE SCALE GENOMIC DNA]</scope>
    <source>
        <strain evidence="12">CBS 101740 / IMI 381727 / IBT 21946</strain>
    </source>
</reference>
<evidence type="ECO:0000313" key="12">
    <source>
        <dbReference type="Proteomes" id="UP000184499"/>
    </source>
</evidence>
<dbReference type="SUPFAM" id="SSF56112">
    <property type="entry name" value="Protein kinase-like (PK-like)"/>
    <property type="match status" value="1"/>
</dbReference>
<proteinExistence type="predicted"/>
<dbReference type="RefSeq" id="XP_067473991.1">
    <property type="nucleotide sequence ID" value="XM_067618882.1"/>
</dbReference>
<evidence type="ECO:0000256" key="2">
    <source>
        <dbReference type="ARBA" id="ARBA00022527"/>
    </source>
</evidence>
<comment type="catalytic activity">
    <reaction evidence="8">
        <text>L-seryl-[protein] + ATP = O-phospho-L-seryl-[protein] + ADP + H(+)</text>
        <dbReference type="Rhea" id="RHEA:17989"/>
        <dbReference type="Rhea" id="RHEA-COMP:9863"/>
        <dbReference type="Rhea" id="RHEA-COMP:11604"/>
        <dbReference type="ChEBI" id="CHEBI:15378"/>
        <dbReference type="ChEBI" id="CHEBI:29999"/>
        <dbReference type="ChEBI" id="CHEBI:30616"/>
        <dbReference type="ChEBI" id="CHEBI:83421"/>
        <dbReference type="ChEBI" id="CHEBI:456216"/>
        <dbReference type="EC" id="2.7.11.1"/>
    </reaction>
</comment>
<keyword evidence="6" id="KW-0067">ATP-binding</keyword>
<feature type="domain" description="Protein kinase" evidence="10">
    <location>
        <begin position="97"/>
        <end position="408"/>
    </location>
</feature>